<dbReference type="SMART" id="SM00448">
    <property type="entry name" value="REC"/>
    <property type="match status" value="1"/>
</dbReference>
<protein>
    <recommendedName>
        <fullName evidence="9">Transcriptional regulatory protein</fullName>
    </recommendedName>
</protein>
<evidence type="ECO:0000256" key="2">
    <source>
        <dbReference type="ARBA" id="ARBA00022490"/>
    </source>
</evidence>
<dbReference type="InterPro" id="IPR051271">
    <property type="entry name" value="2C-system_Tx_regulators"/>
</dbReference>
<dbReference type="PANTHER" id="PTHR45526:SF1">
    <property type="entry name" value="TRANSCRIPTIONAL REGULATORY PROTEIN DCUR-RELATED"/>
    <property type="match status" value="1"/>
</dbReference>
<dbReference type="InterPro" id="IPR048714">
    <property type="entry name" value="DpiA-like_HTH"/>
</dbReference>
<dbReference type="KEGG" id="fpn:ABE65_005355"/>
<dbReference type="InterPro" id="IPR011006">
    <property type="entry name" value="CheY-like_superfamily"/>
</dbReference>
<dbReference type="PROSITE" id="PS50110">
    <property type="entry name" value="RESPONSE_REGULATORY"/>
    <property type="match status" value="1"/>
</dbReference>
<feature type="modified residue" description="4-aspartylphosphate" evidence="10">
    <location>
        <position position="59"/>
    </location>
</feature>
<evidence type="ECO:0000256" key="3">
    <source>
        <dbReference type="ARBA" id="ARBA00022553"/>
    </source>
</evidence>
<dbReference type="GO" id="GO:0000156">
    <property type="term" value="F:phosphorelay response regulator activity"/>
    <property type="evidence" value="ECO:0007669"/>
    <property type="project" value="TreeGrafter"/>
</dbReference>
<gene>
    <name evidence="12" type="ORF">ABE65_005355</name>
</gene>
<name>A0A160ISE7_9BACL</name>
<dbReference type="GO" id="GO:0005737">
    <property type="term" value="C:cytoplasm"/>
    <property type="evidence" value="ECO:0007669"/>
    <property type="project" value="UniProtKB-SubCell"/>
</dbReference>
<dbReference type="Gene3D" id="3.40.50.2300">
    <property type="match status" value="1"/>
</dbReference>
<dbReference type="EMBL" id="CP015378">
    <property type="protein sequence ID" value="ANC79287.1"/>
    <property type="molecule type" value="Genomic_DNA"/>
</dbReference>
<evidence type="ECO:0000256" key="5">
    <source>
        <dbReference type="ARBA" id="ARBA00023015"/>
    </source>
</evidence>
<dbReference type="Proteomes" id="UP000076623">
    <property type="component" value="Chromosome"/>
</dbReference>
<organism evidence="12 13">
    <name type="scientific">Fictibacillus phosphorivorans</name>
    <dbReference type="NCBI Taxonomy" id="1221500"/>
    <lineage>
        <taxon>Bacteria</taxon>
        <taxon>Bacillati</taxon>
        <taxon>Bacillota</taxon>
        <taxon>Bacilli</taxon>
        <taxon>Bacillales</taxon>
        <taxon>Fictibacillaceae</taxon>
        <taxon>Fictibacillus</taxon>
    </lineage>
</organism>
<evidence type="ECO:0000256" key="7">
    <source>
        <dbReference type="ARBA" id="ARBA00023159"/>
    </source>
</evidence>
<keyword evidence="13" id="KW-1185">Reference proteome</keyword>
<evidence type="ECO:0000256" key="6">
    <source>
        <dbReference type="ARBA" id="ARBA00023125"/>
    </source>
</evidence>
<dbReference type="Gene3D" id="1.10.10.10">
    <property type="entry name" value="Winged helix-like DNA-binding domain superfamily/Winged helix DNA-binding domain"/>
    <property type="match status" value="1"/>
</dbReference>
<keyword evidence="5 9" id="KW-0805">Transcription regulation</keyword>
<comment type="subcellular location">
    <subcellularLocation>
        <location evidence="1 9">Cytoplasm</location>
    </subcellularLocation>
</comment>
<dbReference type="InterPro" id="IPR024187">
    <property type="entry name" value="Sig_transdc_resp-reg_cit/mal"/>
</dbReference>
<sequence>MKMMSEIKVLLIEDDPMVLEINKAFIEKVKKFKVIETASNGTVGLKMIRKHKPDLVVLDIYMPEQDGKETLQQIRAEKIPVDVIIITAANDLETVRSMMQNGAFDYIIKPFTFERIEKALSKYRTYHTTMSPSGTATQKDLDNLFFSETRDIPVTMELPKGLNELTLKQIASFIESQTEAKSAEEVAEGIGIARVTARRYLDYLVKSGTIQMDIQYGTVGRPVNRYVLKK</sequence>
<keyword evidence="2 9" id="KW-0963">Cytoplasm</keyword>
<dbReference type="Pfam" id="PF00072">
    <property type="entry name" value="Response_reg"/>
    <property type="match status" value="1"/>
</dbReference>
<evidence type="ECO:0000259" key="11">
    <source>
        <dbReference type="PROSITE" id="PS50110"/>
    </source>
</evidence>
<dbReference type="InterPro" id="IPR001789">
    <property type="entry name" value="Sig_transdc_resp-reg_receiver"/>
</dbReference>
<evidence type="ECO:0000256" key="8">
    <source>
        <dbReference type="ARBA" id="ARBA00023163"/>
    </source>
</evidence>
<dbReference type="STRING" id="1221500.ABE65_005355"/>
<keyword evidence="8 9" id="KW-0804">Transcription</keyword>
<dbReference type="CDD" id="cd19925">
    <property type="entry name" value="REC_citrate_TCS"/>
    <property type="match status" value="1"/>
</dbReference>
<accession>A0A160ISE7</accession>
<dbReference type="GO" id="GO:0003677">
    <property type="term" value="F:DNA binding"/>
    <property type="evidence" value="ECO:0007669"/>
    <property type="project" value="UniProtKB-KW"/>
</dbReference>
<feature type="domain" description="Response regulatory" evidence="11">
    <location>
        <begin position="8"/>
        <end position="124"/>
    </location>
</feature>
<evidence type="ECO:0000256" key="4">
    <source>
        <dbReference type="ARBA" id="ARBA00023012"/>
    </source>
</evidence>
<dbReference type="SUPFAM" id="SSF52172">
    <property type="entry name" value="CheY-like"/>
    <property type="match status" value="1"/>
</dbReference>
<dbReference type="InterPro" id="IPR036388">
    <property type="entry name" value="WH-like_DNA-bd_sf"/>
</dbReference>
<dbReference type="PIRSF" id="PIRSF006171">
    <property type="entry name" value="RR_citrat_malat"/>
    <property type="match status" value="1"/>
</dbReference>
<evidence type="ECO:0000313" key="12">
    <source>
        <dbReference type="EMBL" id="ANC79287.1"/>
    </source>
</evidence>
<dbReference type="PANTHER" id="PTHR45526">
    <property type="entry name" value="TRANSCRIPTIONAL REGULATORY PROTEIN DPIA"/>
    <property type="match status" value="1"/>
</dbReference>
<proteinExistence type="predicted"/>
<dbReference type="GO" id="GO:0003700">
    <property type="term" value="F:DNA-binding transcription factor activity"/>
    <property type="evidence" value="ECO:0007669"/>
    <property type="project" value="InterPro"/>
</dbReference>
<keyword evidence="7 9" id="KW-0010">Activator</keyword>
<evidence type="ECO:0000256" key="1">
    <source>
        <dbReference type="ARBA" id="ARBA00004496"/>
    </source>
</evidence>
<evidence type="ECO:0000256" key="10">
    <source>
        <dbReference type="PROSITE-ProRule" id="PRU00169"/>
    </source>
</evidence>
<dbReference type="AlphaFoldDB" id="A0A160ISE7"/>
<keyword evidence="4 9" id="KW-0902">Two-component regulatory system</keyword>
<evidence type="ECO:0000256" key="9">
    <source>
        <dbReference type="PIRNR" id="PIRNR006171"/>
    </source>
</evidence>
<keyword evidence="6 9" id="KW-0238">DNA-binding</keyword>
<keyword evidence="3 10" id="KW-0597">Phosphoprotein</keyword>
<reference evidence="12 13" key="1">
    <citation type="submission" date="2016-04" db="EMBL/GenBank/DDBJ databases">
        <title>Complete genome sequence of Fictibacillus phosphorivorans G25-29, a strain toxic to nematodes.</title>
        <authorList>
            <person name="Zheng Z."/>
        </authorList>
    </citation>
    <scope>NUCLEOTIDE SEQUENCE [LARGE SCALE GENOMIC DNA]</scope>
    <source>
        <strain evidence="12 13">G25-29</strain>
    </source>
</reference>
<dbReference type="Pfam" id="PF20714">
    <property type="entry name" value="HTH_64"/>
    <property type="match status" value="1"/>
</dbReference>
<evidence type="ECO:0000313" key="13">
    <source>
        <dbReference type="Proteomes" id="UP000076623"/>
    </source>
</evidence>